<dbReference type="InterPro" id="IPR011066">
    <property type="entry name" value="MscS_channel_C_sf"/>
</dbReference>
<evidence type="ECO:0000256" key="1">
    <source>
        <dbReference type="ARBA" id="ARBA00004651"/>
    </source>
</evidence>
<feature type="transmembrane region" description="Helical" evidence="7">
    <location>
        <begin position="135"/>
        <end position="157"/>
    </location>
</feature>
<dbReference type="SUPFAM" id="SSF82861">
    <property type="entry name" value="Mechanosensitive channel protein MscS (YggB), transmembrane region"/>
    <property type="match status" value="1"/>
</dbReference>
<keyword evidence="6 7" id="KW-0472">Membrane</keyword>
<dbReference type="InterPro" id="IPR011014">
    <property type="entry name" value="MscS_channel_TM-2"/>
</dbReference>
<dbReference type="Pfam" id="PF00924">
    <property type="entry name" value="MS_channel_2nd"/>
    <property type="match status" value="1"/>
</dbReference>
<feature type="domain" description="Mechanosensitive ion channel transmembrane helices 2/3" evidence="10">
    <location>
        <begin position="142"/>
        <end position="182"/>
    </location>
</feature>
<dbReference type="GO" id="GO:0055085">
    <property type="term" value="P:transmembrane transport"/>
    <property type="evidence" value="ECO:0007669"/>
    <property type="project" value="InterPro"/>
</dbReference>
<feature type="domain" description="Mechanosensitive ion channel MscS C-terminal" evidence="9">
    <location>
        <begin position="259"/>
        <end position="343"/>
    </location>
</feature>
<dbReference type="Proteomes" id="UP000319756">
    <property type="component" value="Chromosome"/>
</dbReference>
<evidence type="ECO:0000256" key="6">
    <source>
        <dbReference type="ARBA" id="ARBA00023136"/>
    </source>
</evidence>
<dbReference type="PANTHER" id="PTHR30566:SF5">
    <property type="entry name" value="MECHANOSENSITIVE ION CHANNEL PROTEIN 1, MITOCHONDRIAL-RELATED"/>
    <property type="match status" value="1"/>
</dbReference>
<dbReference type="AlphaFoldDB" id="A0A514LFP2"/>
<evidence type="ECO:0000259" key="9">
    <source>
        <dbReference type="Pfam" id="PF21082"/>
    </source>
</evidence>
<keyword evidence="3" id="KW-1003">Cell membrane</keyword>
<reference evidence="12" key="1">
    <citation type="submission" date="2019-01" db="EMBL/GenBank/DDBJ databases">
        <title>Genomic analysis of Salicibibacter sp. NKC3-5.</title>
        <authorList>
            <person name="Oh Y.J."/>
        </authorList>
    </citation>
    <scope>NUCLEOTIDE SEQUENCE [LARGE SCALE GENOMIC DNA]</scope>
    <source>
        <strain evidence="12">NKC3-5</strain>
    </source>
</reference>
<protein>
    <submittedName>
        <fullName evidence="11">Mechanosensitive ion channel family protein</fullName>
    </submittedName>
</protein>
<dbReference type="GO" id="GO:0005886">
    <property type="term" value="C:plasma membrane"/>
    <property type="evidence" value="ECO:0007669"/>
    <property type="project" value="UniProtKB-SubCell"/>
</dbReference>
<feature type="domain" description="Mechanosensitive ion channel MscS" evidence="8">
    <location>
        <begin position="183"/>
        <end position="249"/>
    </location>
</feature>
<dbReference type="Gene3D" id="1.10.287.1260">
    <property type="match status" value="1"/>
</dbReference>
<feature type="transmembrane region" description="Helical" evidence="7">
    <location>
        <begin position="16"/>
        <end position="36"/>
    </location>
</feature>
<evidence type="ECO:0000256" key="2">
    <source>
        <dbReference type="ARBA" id="ARBA00008017"/>
    </source>
</evidence>
<evidence type="ECO:0000259" key="10">
    <source>
        <dbReference type="Pfam" id="PF21088"/>
    </source>
</evidence>
<dbReference type="Gene3D" id="2.30.30.60">
    <property type="match status" value="1"/>
</dbReference>
<dbReference type="InterPro" id="IPR049142">
    <property type="entry name" value="MS_channel_1st"/>
</dbReference>
<dbReference type="SUPFAM" id="SSF50182">
    <property type="entry name" value="Sm-like ribonucleoproteins"/>
    <property type="match status" value="1"/>
</dbReference>
<feature type="transmembrane region" description="Helical" evidence="7">
    <location>
        <begin position="96"/>
        <end position="114"/>
    </location>
</feature>
<dbReference type="Pfam" id="PF21088">
    <property type="entry name" value="MS_channel_1st"/>
    <property type="match status" value="1"/>
</dbReference>
<evidence type="ECO:0000256" key="7">
    <source>
        <dbReference type="SAM" id="Phobius"/>
    </source>
</evidence>
<keyword evidence="5 7" id="KW-1133">Transmembrane helix</keyword>
<keyword evidence="4 7" id="KW-0812">Transmembrane</keyword>
<dbReference type="InterPro" id="IPR006685">
    <property type="entry name" value="MscS_channel_2nd"/>
</dbReference>
<dbReference type="SUPFAM" id="SSF82689">
    <property type="entry name" value="Mechanosensitive channel protein MscS (YggB), C-terminal domain"/>
    <property type="match status" value="1"/>
</dbReference>
<dbReference type="InterPro" id="IPR023408">
    <property type="entry name" value="MscS_beta-dom_sf"/>
</dbReference>
<sequence>MRVFDWYYAWVEAWPWLHYVSAAVIVLIFLLLRKLFTRFSFAIIKMISRHGKSPLLENLLYAFTKPMRMLFVVVGIYFAILYLGPQPDVMYVVNRLLRTFLIIFFGWGFFNFSGTSSDLFTRLGRKIDGDKDSMLIPFTSRILRGLIIVLMFTVIAMEWDYDINGFIAGLGLGGLAFALAAQDTIANFFGGIILVTEQPFKQNDWIEVMGYEGVVEDITFRSTKVRTWAEGVVIIPNSTMANESITNWSEMRTRQVFSSIYLKYNSPVENVRNVLKRVDQELRDSPEVHPEEIEVYVREFEENGLEMLLYYFTYKTRWTEWLQIKQDFNMRILEIMEEENVEIALPGRDIYAQSDRSSLTGTKNVTNSPE</sequence>
<dbReference type="PANTHER" id="PTHR30566">
    <property type="entry name" value="YNAI-RELATED MECHANOSENSITIVE ION CHANNEL"/>
    <property type="match status" value="1"/>
</dbReference>
<dbReference type="InterPro" id="IPR049278">
    <property type="entry name" value="MS_channel_C"/>
</dbReference>
<evidence type="ECO:0000259" key="8">
    <source>
        <dbReference type="Pfam" id="PF00924"/>
    </source>
</evidence>
<dbReference type="Pfam" id="PF21082">
    <property type="entry name" value="MS_channel_3rd"/>
    <property type="match status" value="1"/>
</dbReference>
<gene>
    <name evidence="11" type="ORF">EPH95_05285</name>
</gene>
<organism evidence="11 12">
    <name type="scientific">Salicibibacter halophilus</name>
    <dbReference type="NCBI Taxonomy" id="2502791"/>
    <lineage>
        <taxon>Bacteria</taxon>
        <taxon>Bacillati</taxon>
        <taxon>Bacillota</taxon>
        <taxon>Bacilli</taxon>
        <taxon>Bacillales</taxon>
        <taxon>Bacillaceae</taxon>
        <taxon>Salicibibacter</taxon>
    </lineage>
</organism>
<comment type="subcellular location">
    <subcellularLocation>
        <location evidence="1">Cell membrane</location>
        <topology evidence="1">Multi-pass membrane protein</topology>
    </subcellularLocation>
</comment>
<dbReference type="Gene3D" id="3.30.70.100">
    <property type="match status" value="1"/>
</dbReference>
<keyword evidence="12" id="KW-1185">Reference proteome</keyword>
<dbReference type="InterPro" id="IPR010920">
    <property type="entry name" value="LSM_dom_sf"/>
</dbReference>
<comment type="similarity">
    <text evidence="2">Belongs to the MscS (TC 1.A.23) family.</text>
</comment>
<evidence type="ECO:0000256" key="5">
    <source>
        <dbReference type="ARBA" id="ARBA00022989"/>
    </source>
</evidence>
<evidence type="ECO:0000256" key="3">
    <source>
        <dbReference type="ARBA" id="ARBA00022475"/>
    </source>
</evidence>
<feature type="transmembrane region" description="Helical" evidence="7">
    <location>
        <begin position="67"/>
        <end position="84"/>
    </location>
</feature>
<dbReference type="EMBL" id="CP035485">
    <property type="protein sequence ID" value="QDI90664.1"/>
    <property type="molecule type" value="Genomic_DNA"/>
</dbReference>
<dbReference type="KEGG" id="sale:EPH95_05285"/>
<accession>A0A514LFP2</accession>
<proteinExistence type="inferred from homology"/>
<evidence type="ECO:0000256" key="4">
    <source>
        <dbReference type="ARBA" id="ARBA00022692"/>
    </source>
</evidence>
<evidence type="ECO:0000313" key="11">
    <source>
        <dbReference type="EMBL" id="QDI90664.1"/>
    </source>
</evidence>
<evidence type="ECO:0000313" key="12">
    <source>
        <dbReference type="Proteomes" id="UP000319756"/>
    </source>
</evidence>
<name>A0A514LFP2_9BACI</name>